<keyword evidence="7 14" id="KW-0547">Nucleotide-binding</keyword>
<dbReference type="SMR" id="A0A1D6KII2"/>
<evidence type="ECO:0000256" key="7">
    <source>
        <dbReference type="ARBA" id="ARBA00022741"/>
    </source>
</evidence>
<evidence type="ECO:0000256" key="11">
    <source>
        <dbReference type="ARBA" id="ARBA00023136"/>
    </source>
</evidence>
<dbReference type="GO" id="GO:0005509">
    <property type="term" value="F:calcium ion binding"/>
    <property type="evidence" value="ECO:0007669"/>
    <property type="project" value="InterPro"/>
</dbReference>
<dbReference type="Gene3D" id="3.30.200.20">
    <property type="entry name" value="Phosphorylase Kinase, domain 1"/>
    <property type="match status" value="1"/>
</dbReference>
<keyword evidence="8 15" id="KW-0418">Kinase</keyword>
<evidence type="ECO:0000313" key="15">
    <source>
        <dbReference type="EMBL" id="ONM02796.1"/>
    </source>
</evidence>
<evidence type="ECO:0000256" key="12">
    <source>
        <dbReference type="ARBA" id="ARBA00023157"/>
    </source>
</evidence>
<keyword evidence="12" id="KW-1015">Disulfide bond</keyword>
<keyword evidence="9 14" id="KW-0067">ATP-binding</keyword>
<dbReference type="PaxDb" id="4577-GRMZM2G362303_P01"/>
<dbReference type="ExpressionAtlas" id="A0A1D6KII2">
    <property type="expression patterns" value="baseline and differential"/>
</dbReference>
<dbReference type="PANTHER" id="PTHR27005">
    <property type="entry name" value="WALL-ASSOCIATED RECEPTOR KINASE-LIKE 21"/>
    <property type="match status" value="1"/>
</dbReference>
<dbReference type="SMART" id="SM00179">
    <property type="entry name" value="EGF_CA"/>
    <property type="match status" value="1"/>
</dbReference>
<dbReference type="SMART" id="SM00220">
    <property type="entry name" value="S_TKc"/>
    <property type="match status" value="1"/>
</dbReference>
<dbReference type="InterPro" id="IPR011009">
    <property type="entry name" value="Kinase-like_dom_sf"/>
</dbReference>
<evidence type="ECO:0000256" key="6">
    <source>
        <dbReference type="ARBA" id="ARBA00022729"/>
    </source>
</evidence>
<evidence type="ECO:0000256" key="1">
    <source>
        <dbReference type="ARBA" id="ARBA00004479"/>
    </source>
</evidence>
<dbReference type="InterPro" id="IPR000719">
    <property type="entry name" value="Prot_kinase_dom"/>
</dbReference>
<dbReference type="eggNOG" id="ENOG502SJK0">
    <property type="taxonomic scope" value="Eukaryota"/>
</dbReference>
<dbReference type="Pfam" id="PF00069">
    <property type="entry name" value="Pkinase"/>
    <property type="match status" value="1"/>
</dbReference>
<dbReference type="GO" id="GO:0030247">
    <property type="term" value="F:polysaccharide binding"/>
    <property type="evidence" value="ECO:0007669"/>
    <property type="project" value="InterPro"/>
</dbReference>
<dbReference type="GO" id="GO:0016020">
    <property type="term" value="C:membrane"/>
    <property type="evidence" value="ECO:0007669"/>
    <property type="project" value="UniProtKB-SubCell"/>
</dbReference>
<dbReference type="PROSITE" id="PS00108">
    <property type="entry name" value="PROTEIN_KINASE_ST"/>
    <property type="match status" value="1"/>
</dbReference>
<evidence type="ECO:0000256" key="8">
    <source>
        <dbReference type="ARBA" id="ARBA00022777"/>
    </source>
</evidence>
<feature type="binding site" evidence="14">
    <location>
        <position position="550"/>
    </location>
    <ligand>
        <name>ATP</name>
        <dbReference type="ChEBI" id="CHEBI:30616"/>
    </ligand>
</feature>
<dbReference type="Gene3D" id="1.10.510.10">
    <property type="entry name" value="Transferase(Phosphotransferase) domain 1"/>
    <property type="match status" value="1"/>
</dbReference>
<protein>
    <submittedName>
        <fullName evidence="15">Protein kinase superfamily protein</fullName>
    </submittedName>
</protein>
<dbReference type="InterPro" id="IPR018097">
    <property type="entry name" value="EGF_Ca-bd_CS"/>
</dbReference>
<dbReference type="InterPro" id="IPR008271">
    <property type="entry name" value="Ser/Thr_kinase_AS"/>
</dbReference>
<dbReference type="GO" id="GO:0007166">
    <property type="term" value="P:cell surface receptor signaling pathway"/>
    <property type="evidence" value="ECO:0007669"/>
    <property type="project" value="InterPro"/>
</dbReference>
<evidence type="ECO:0000256" key="3">
    <source>
        <dbReference type="ARBA" id="ARBA00022536"/>
    </source>
</evidence>
<keyword evidence="3" id="KW-0245">EGF-like domain</keyword>
<dbReference type="Pfam" id="PF07645">
    <property type="entry name" value="EGF_CA"/>
    <property type="match status" value="1"/>
</dbReference>
<sequence>MCSTAVLLVRTCVVLVCLAALARAPAKVHAAAGTGDGLLAIPTNASLSHCPSWCGNVQISYPFGIGPGCFRQGFELSCDRTTPSPRLFFVSGNSSIRVTSLHVRGNWVMASAVGYNVTMSAGVDTYTKSWEAPTATGVSFYPDYNNLYTVGCGVYVYVFGDNMTDIIGSCTSICTDNREIMESANTGSGACEGLGCCSIPIRGGQGFTLKLGRLNSTIPQFGEALSNVKIIFSQNYDFVTDDVYASWVVNTSNVHGMLLNIAITDQPSCASAQSQENKDTYACTYYNPEAPNRNCMRLCGNINVPFPFGIEEGCSANDNLRLNCTSNDTLILDRGYTQYRVTNLSLDDGLLMVTNMLNDTSSNNMERVVLVNYDGYNQNGFYSTDFYSTDEDVVDDIDECLIPNKCNGICHNVDGGFNCTSCPHGKEYDPKKKKCVMSAKQRILIFGIVIGLVCGLGSISFALGAIILTGKWKKGIQRRIRREYFKKNQGLLLEQLISNENATTKTKIFTLDELEEATNKFDATRVLGHGGHGTVYKGILSDQRVVAIKKSKIVEQIEIDQFINEVAILSQIIHRNVVKLFGCCLEDEVPLLVYEFISNGTLYDILHENIATKCLLSWDDRIRIATEASGALAYLHSAAAIPIFHRDVKSSNILLDDNFTVKVSDFGASRSLSLDETHVVTIVQGTFGYLDPEYYYTGSLTEKSDVYSFGVILVELLTRKKPIFINELGAKQNLSHYFIEGYRKGLSWK</sequence>
<dbReference type="PROSITE" id="PS50011">
    <property type="entry name" value="PROTEIN_KINASE_DOM"/>
    <property type="match status" value="1"/>
</dbReference>
<dbReference type="PROSITE" id="PS01187">
    <property type="entry name" value="EGF_CA"/>
    <property type="match status" value="1"/>
</dbReference>
<dbReference type="GO" id="GO:0004674">
    <property type="term" value="F:protein serine/threonine kinase activity"/>
    <property type="evidence" value="ECO:0007669"/>
    <property type="project" value="UniProtKB-KW"/>
</dbReference>
<evidence type="ECO:0000256" key="13">
    <source>
        <dbReference type="ARBA" id="ARBA00023180"/>
    </source>
</evidence>
<dbReference type="InterPro" id="IPR045274">
    <property type="entry name" value="WAK-like"/>
</dbReference>
<dbReference type="STRING" id="4577.A0A1D6KII2"/>
<dbReference type="SUPFAM" id="SSF56112">
    <property type="entry name" value="Protein kinase-like (PK-like)"/>
    <property type="match status" value="1"/>
</dbReference>
<accession>A0A1D6KII2</accession>
<dbReference type="InterPro" id="IPR001881">
    <property type="entry name" value="EGF-like_Ca-bd_dom"/>
</dbReference>
<organism evidence="15">
    <name type="scientific">Zea mays</name>
    <name type="common">Maize</name>
    <dbReference type="NCBI Taxonomy" id="4577"/>
    <lineage>
        <taxon>Eukaryota</taxon>
        <taxon>Viridiplantae</taxon>
        <taxon>Streptophyta</taxon>
        <taxon>Embryophyta</taxon>
        <taxon>Tracheophyta</taxon>
        <taxon>Spermatophyta</taxon>
        <taxon>Magnoliopsida</taxon>
        <taxon>Liliopsida</taxon>
        <taxon>Poales</taxon>
        <taxon>Poaceae</taxon>
        <taxon>PACMAD clade</taxon>
        <taxon>Panicoideae</taxon>
        <taxon>Andropogonodae</taxon>
        <taxon>Andropogoneae</taxon>
        <taxon>Tripsacinae</taxon>
        <taxon>Zea</taxon>
    </lineage>
</organism>
<dbReference type="FunFam" id="2.10.25.10:FF:000583">
    <property type="entry name" value="Os02g0633066 protein"/>
    <property type="match status" value="1"/>
</dbReference>
<dbReference type="InterPro" id="IPR017441">
    <property type="entry name" value="Protein_kinase_ATP_BS"/>
</dbReference>
<keyword evidence="13" id="KW-0325">Glycoprotein</keyword>
<keyword evidence="2" id="KW-0723">Serine/threonine-protein kinase</keyword>
<dbReference type="Pfam" id="PF13947">
    <property type="entry name" value="GUB_WAK_bind"/>
    <property type="match status" value="2"/>
</dbReference>
<dbReference type="FunFam" id="1.10.510.10:FF:001550">
    <property type="entry name" value="Wall-associated receptor kinase-like 6"/>
    <property type="match status" value="1"/>
</dbReference>
<dbReference type="InParanoid" id="A0A1D6KII2"/>
<evidence type="ECO:0000256" key="9">
    <source>
        <dbReference type="ARBA" id="ARBA00022840"/>
    </source>
</evidence>
<dbReference type="GO" id="GO:0005524">
    <property type="term" value="F:ATP binding"/>
    <property type="evidence" value="ECO:0007669"/>
    <property type="project" value="UniProtKB-UniRule"/>
</dbReference>
<comment type="subcellular location">
    <subcellularLocation>
        <location evidence="1">Membrane</location>
        <topology evidence="1">Single-pass type I membrane protein</topology>
    </subcellularLocation>
</comment>
<dbReference type="InterPro" id="IPR025287">
    <property type="entry name" value="WAK_GUB"/>
</dbReference>
<dbReference type="EMBL" id="CM007647">
    <property type="protein sequence ID" value="ONM02796.1"/>
    <property type="molecule type" value="Genomic_DNA"/>
</dbReference>
<keyword evidence="11" id="KW-0472">Membrane</keyword>
<keyword evidence="6" id="KW-0732">Signal</keyword>
<dbReference type="SUPFAM" id="SSF57196">
    <property type="entry name" value="EGF/Laminin"/>
    <property type="match status" value="1"/>
</dbReference>
<dbReference type="PROSITE" id="PS00107">
    <property type="entry name" value="PROTEIN_KINASE_ATP"/>
    <property type="match status" value="1"/>
</dbReference>
<dbReference type="Gene3D" id="2.10.25.10">
    <property type="entry name" value="Laminin"/>
    <property type="match status" value="1"/>
</dbReference>
<dbReference type="FunFam" id="3.30.200.20:FF:000043">
    <property type="entry name" value="Wall-associated receptor kinase 2"/>
    <property type="match status" value="1"/>
</dbReference>
<keyword evidence="5" id="KW-0812">Transmembrane</keyword>
<reference evidence="15" key="1">
    <citation type="submission" date="2015-12" db="EMBL/GenBank/DDBJ databases">
        <title>Update maize B73 reference genome by single molecule sequencing technologies.</title>
        <authorList>
            <consortium name="Maize Genome Sequencing Project"/>
            <person name="Ware D."/>
        </authorList>
    </citation>
    <scope>NUCLEOTIDE SEQUENCE [LARGE SCALE GENOMIC DNA]</scope>
    <source>
        <tissue evidence="15">Seedling</tissue>
    </source>
</reference>
<evidence type="ECO:0000256" key="2">
    <source>
        <dbReference type="ARBA" id="ARBA00022527"/>
    </source>
</evidence>
<dbReference type="AlphaFoldDB" id="A0A1D6KII2"/>
<keyword evidence="4" id="KW-0808">Transferase</keyword>
<keyword evidence="10" id="KW-1133">Transmembrane helix</keyword>
<evidence type="ECO:0000256" key="14">
    <source>
        <dbReference type="PROSITE-ProRule" id="PRU10141"/>
    </source>
</evidence>
<dbReference type="InterPro" id="IPR049883">
    <property type="entry name" value="NOTCH1_EGF-like"/>
</dbReference>
<dbReference type="CDD" id="cd00054">
    <property type="entry name" value="EGF_CA"/>
    <property type="match status" value="1"/>
</dbReference>
<evidence type="ECO:0000256" key="5">
    <source>
        <dbReference type="ARBA" id="ARBA00022692"/>
    </source>
</evidence>
<proteinExistence type="predicted"/>
<evidence type="ECO:0000256" key="10">
    <source>
        <dbReference type="ARBA" id="ARBA00022989"/>
    </source>
</evidence>
<gene>
    <name evidence="15" type="ORF">ZEAMMB73_Zm00001d031395</name>
</gene>
<evidence type="ECO:0000256" key="4">
    <source>
        <dbReference type="ARBA" id="ARBA00022679"/>
    </source>
</evidence>
<name>A0A1D6KII2_MAIZE</name>
<dbReference type="PANTHER" id="PTHR27005:SF283">
    <property type="entry name" value="OS02G0633066 PROTEIN"/>
    <property type="match status" value="1"/>
</dbReference>